<proteinExistence type="predicted"/>
<protein>
    <recommendedName>
        <fullName evidence="1">UPF0547 domain-containing protein</fullName>
    </recommendedName>
</protein>
<feature type="domain" description="UPF0547" evidence="1">
    <location>
        <begin position="9"/>
        <end position="33"/>
    </location>
</feature>
<comment type="caution">
    <text evidence="2">The sequence shown here is derived from an EMBL/GenBank/DDBJ whole genome shotgun (WGS) entry which is preliminary data.</text>
</comment>
<dbReference type="AlphaFoldDB" id="A0A1F6U219"/>
<dbReference type="InterPro" id="IPR018886">
    <property type="entry name" value="UPF0547"/>
</dbReference>
<sequence length="204" mass="22497">MRTYSIYQKPCPACGAVVSVDARRCNCGHAFESSTGIDARLPEEQVLQEEELFEAYLAARIDQAVATVEAARAELAANMSDHHKADKLLRTVQEALALRDERDAQAAKIAQIRESLSSKPDAPALSAKPTEAFRAQQAAKAEKTMEGFANTRTKTCPHCQTVLPVTSALCLCGYIFARNDFLLPRAVDRFTRGEIYQAKETLIY</sequence>
<gene>
    <name evidence="2" type="ORF">A3A87_04685</name>
</gene>
<accession>A0A1F6U219</accession>
<evidence type="ECO:0000313" key="3">
    <source>
        <dbReference type="Proteomes" id="UP000179037"/>
    </source>
</evidence>
<evidence type="ECO:0000259" key="1">
    <source>
        <dbReference type="Pfam" id="PF10571"/>
    </source>
</evidence>
<name>A0A1F6U219_9PROT</name>
<organism evidence="2 3">
    <name type="scientific">Candidatus Muproteobacteria bacterium RIFCSPLOWO2_01_FULL_60_18</name>
    <dbReference type="NCBI Taxonomy" id="1817768"/>
    <lineage>
        <taxon>Bacteria</taxon>
        <taxon>Pseudomonadati</taxon>
        <taxon>Pseudomonadota</taxon>
        <taxon>Candidatus Muproteobacteria</taxon>
    </lineage>
</organism>
<reference evidence="2 3" key="1">
    <citation type="journal article" date="2016" name="Nat. Commun.">
        <title>Thousands of microbial genomes shed light on interconnected biogeochemical processes in an aquifer system.</title>
        <authorList>
            <person name="Anantharaman K."/>
            <person name="Brown C.T."/>
            <person name="Hug L.A."/>
            <person name="Sharon I."/>
            <person name="Castelle C.J."/>
            <person name="Probst A.J."/>
            <person name="Thomas B.C."/>
            <person name="Singh A."/>
            <person name="Wilkins M.J."/>
            <person name="Karaoz U."/>
            <person name="Brodie E.L."/>
            <person name="Williams K.H."/>
            <person name="Hubbard S.S."/>
            <person name="Banfield J.F."/>
        </authorList>
    </citation>
    <scope>NUCLEOTIDE SEQUENCE [LARGE SCALE GENOMIC DNA]</scope>
</reference>
<dbReference type="Proteomes" id="UP000179037">
    <property type="component" value="Unassembled WGS sequence"/>
</dbReference>
<evidence type="ECO:0000313" key="2">
    <source>
        <dbReference type="EMBL" id="OGI51369.1"/>
    </source>
</evidence>
<dbReference type="EMBL" id="MFTC01000043">
    <property type="protein sequence ID" value="OGI51369.1"/>
    <property type="molecule type" value="Genomic_DNA"/>
</dbReference>
<dbReference type="Pfam" id="PF10571">
    <property type="entry name" value="UPF0547"/>
    <property type="match status" value="1"/>
</dbReference>